<reference evidence="3" key="1">
    <citation type="journal article" date="2020" name="mSystems">
        <title>Genome- and Community-Level Interaction Insights into Carbon Utilization and Element Cycling Functions of Hydrothermarchaeota in Hydrothermal Sediment.</title>
        <authorList>
            <person name="Zhou Z."/>
            <person name="Liu Y."/>
            <person name="Xu W."/>
            <person name="Pan J."/>
            <person name="Luo Z.H."/>
            <person name="Li M."/>
        </authorList>
    </citation>
    <scope>NUCLEOTIDE SEQUENCE [LARGE SCALE GENOMIC DNA]</scope>
    <source>
        <strain evidence="3">SpSt-853</strain>
    </source>
</reference>
<dbReference type="PANTHER" id="PTHR43732:SF1">
    <property type="entry name" value="RIBOSE 5-PHOSPHATE ISOMERASE"/>
    <property type="match status" value="1"/>
</dbReference>
<dbReference type="PANTHER" id="PTHR43732">
    <property type="entry name" value="RIBOSE 5-PHOSPHATE ISOMERASE-RELATED"/>
    <property type="match status" value="1"/>
</dbReference>
<dbReference type="SUPFAM" id="SSF89623">
    <property type="entry name" value="Ribose/Galactose isomerase RpiB/AlsB"/>
    <property type="match status" value="1"/>
</dbReference>
<name>A0A7C5ANE5_9BACT</name>
<dbReference type="Pfam" id="PF02502">
    <property type="entry name" value="LacAB_rpiB"/>
    <property type="match status" value="1"/>
</dbReference>
<comment type="caution">
    <text evidence="3">The sequence shown here is derived from an EMBL/GenBank/DDBJ whole genome shotgun (WGS) entry which is preliminary data.</text>
</comment>
<dbReference type="GO" id="GO:0016861">
    <property type="term" value="F:intramolecular oxidoreductase activity, interconverting aldoses and ketoses"/>
    <property type="evidence" value="ECO:0007669"/>
    <property type="project" value="UniProtKB-ARBA"/>
</dbReference>
<comment type="similarity">
    <text evidence="1">Belongs to the LacAB/RpiB family.</text>
</comment>
<gene>
    <name evidence="3" type="ORF">ENW48_10230</name>
</gene>
<dbReference type="NCBIfam" id="TIGR00689">
    <property type="entry name" value="rpiB_lacA_lacB"/>
    <property type="match status" value="1"/>
</dbReference>
<dbReference type="EMBL" id="DTKJ01000070">
    <property type="protein sequence ID" value="HGZ12573.1"/>
    <property type="molecule type" value="Genomic_DNA"/>
</dbReference>
<evidence type="ECO:0000256" key="2">
    <source>
        <dbReference type="ARBA" id="ARBA00023235"/>
    </source>
</evidence>
<dbReference type="PIRSF" id="PIRSF005384">
    <property type="entry name" value="RpiB_LacA_B"/>
    <property type="match status" value="1"/>
</dbReference>
<organism evidence="3">
    <name type="scientific">Desulfobacca acetoxidans</name>
    <dbReference type="NCBI Taxonomy" id="60893"/>
    <lineage>
        <taxon>Bacteria</taxon>
        <taxon>Pseudomonadati</taxon>
        <taxon>Thermodesulfobacteriota</taxon>
        <taxon>Desulfobaccia</taxon>
        <taxon>Desulfobaccales</taxon>
        <taxon>Desulfobaccaceae</taxon>
        <taxon>Desulfobacca</taxon>
    </lineage>
</organism>
<protein>
    <submittedName>
        <fullName evidence="3">Ribose 5-phosphate isomerase B</fullName>
    </submittedName>
</protein>
<dbReference type="Gene3D" id="3.40.1400.10">
    <property type="entry name" value="Sugar-phosphate isomerase, RpiB/LacA/LacB"/>
    <property type="match status" value="1"/>
</dbReference>
<evidence type="ECO:0000256" key="1">
    <source>
        <dbReference type="ARBA" id="ARBA00008754"/>
    </source>
</evidence>
<proteinExistence type="inferred from homology"/>
<accession>A0A7C5ANE5</accession>
<dbReference type="InterPro" id="IPR051812">
    <property type="entry name" value="SPI_LacAB/RpiB"/>
</dbReference>
<dbReference type="InterPro" id="IPR036569">
    <property type="entry name" value="RpiB_LacA_LacB_sf"/>
</dbReference>
<evidence type="ECO:0000313" key="3">
    <source>
        <dbReference type="EMBL" id="HGZ12573.1"/>
    </source>
</evidence>
<dbReference type="GO" id="GO:0005975">
    <property type="term" value="P:carbohydrate metabolic process"/>
    <property type="evidence" value="ECO:0007669"/>
    <property type="project" value="InterPro"/>
</dbReference>
<dbReference type="InterPro" id="IPR003500">
    <property type="entry name" value="RpiB_LacA_LacB"/>
</dbReference>
<dbReference type="AlphaFoldDB" id="A0A7C5ANE5"/>
<dbReference type="NCBIfam" id="NF004051">
    <property type="entry name" value="PRK05571.1"/>
    <property type="match status" value="1"/>
</dbReference>
<sequence length="153" mass="16954">MRVGLAADHGGFELKEQLKEEIRALGHEVVDFGAYEYNAEDDYPDFVVPLAQAVARKEVDRGIAVCGSGVGASIAANKVPGVRAALIMETYSARQGVEDDDMNIMCLGGRVMCFALAWELVQAFLKARFRGKERYQRRLEKVAKLEKMREQAG</sequence>
<keyword evidence="2 3" id="KW-0413">Isomerase</keyword>